<gene>
    <name evidence="1" type="ORF">RM877_04250</name>
</gene>
<evidence type="ECO:0008006" key="3">
    <source>
        <dbReference type="Google" id="ProtNLM"/>
    </source>
</evidence>
<comment type="caution">
    <text evidence="1">The sequence shown here is derived from an EMBL/GenBank/DDBJ whole genome shotgun (WGS) entry which is preliminary data.</text>
</comment>
<reference evidence="2" key="1">
    <citation type="submission" date="2023-07" db="EMBL/GenBank/DDBJ databases">
        <title>30 novel species of actinomycetes from the DSMZ collection.</title>
        <authorList>
            <person name="Nouioui I."/>
        </authorList>
    </citation>
    <scope>NUCLEOTIDE SEQUENCE [LARGE SCALE GENOMIC DNA]</scope>
    <source>
        <strain evidence="2">DSM 41981</strain>
    </source>
</reference>
<organism evidence="1 2">
    <name type="scientific">Streptomyces doudnae</name>
    <dbReference type="NCBI Taxonomy" id="3075536"/>
    <lineage>
        <taxon>Bacteria</taxon>
        <taxon>Bacillati</taxon>
        <taxon>Actinomycetota</taxon>
        <taxon>Actinomycetes</taxon>
        <taxon>Kitasatosporales</taxon>
        <taxon>Streptomycetaceae</taxon>
        <taxon>Streptomyces</taxon>
    </lineage>
</organism>
<name>A0ABD5EGZ8_9ACTN</name>
<evidence type="ECO:0000313" key="1">
    <source>
        <dbReference type="EMBL" id="MDT0433888.1"/>
    </source>
</evidence>
<dbReference type="InterPro" id="IPR010982">
    <property type="entry name" value="Lambda_DNA-bd_dom_sf"/>
</dbReference>
<evidence type="ECO:0000313" key="2">
    <source>
        <dbReference type="Proteomes" id="UP001183535"/>
    </source>
</evidence>
<proteinExistence type="predicted"/>
<keyword evidence="2" id="KW-1185">Reference proteome</keyword>
<protein>
    <recommendedName>
        <fullName evidence="3">Transcriptional regulator</fullName>
    </recommendedName>
</protein>
<dbReference type="Proteomes" id="UP001183535">
    <property type="component" value="Unassembled WGS sequence"/>
</dbReference>
<dbReference type="AlphaFoldDB" id="A0ABD5EGZ8"/>
<dbReference type="Gene3D" id="1.10.260.40">
    <property type="entry name" value="lambda repressor-like DNA-binding domains"/>
    <property type="match status" value="1"/>
</dbReference>
<dbReference type="RefSeq" id="WP_093828386.1">
    <property type="nucleotide sequence ID" value="NZ_JAVRES010000001.1"/>
</dbReference>
<sequence length="210" mass="23006">MNDTPRTLRSVLNRIEELIAAGGHPREDVLDVARLSHATGLSRPVVELLLAGGTPPGERPEDMVRRRVRFLYETRTRPEDRVRVVKEIAEATGTTETWVRKLMAGESKPSITAGPVLTRHYGVAATFLTDSPEEALLRELQLVRVDLEAETDPGKVLRELGVVHMSGRGAGASRSDLAALARMVADMSRNLDAVRAAVDNLTTDPEGRKQ</sequence>
<dbReference type="EMBL" id="JAVRES010000001">
    <property type="protein sequence ID" value="MDT0433888.1"/>
    <property type="molecule type" value="Genomic_DNA"/>
</dbReference>
<accession>A0ABD5EGZ8</accession>